<evidence type="ECO:0000313" key="2">
    <source>
        <dbReference type="Proteomes" id="UP000279799"/>
    </source>
</evidence>
<dbReference type="RefSeq" id="WP_172594211.1">
    <property type="nucleotide sequence ID" value="NZ_LR134510.1"/>
</dbReference>
<dbReference type="AlphaFoldDB" id="A0A448TT04"/>
<organism evidence="1 2">
    <name type="scientific">Actinobacillus delphinicola</name>
    <dbReference type="NCBI Taxonomy" id="51161"/>
    <lineage>
        <taxon>Bacteria</taxon>
        <taxon>Pseudomonadati</taxon>
        <taxon>Pseudomonadota</taxon>
        <taxon>Gammaproteobacteria</taxon>
        <taxon>Pasteurellales</taxon>
        <taxon>Pasteurellaceae</taxon>
        <taxon>Actinobacillus</taxon>
    </lineage>
</organism>
<accession>A0A448TT04</accession>
<dbReference type="KEGG" id="adp:NCTC12871_00601"/>
<name>A0A448TT04_9PAST</name>
<dbReference type="EMBL" id="LR134510">
    <property type="protein sequence ID" value="VEJ09164.1"/>
    <property type="molecule type" value="Genomic_DNA"/>
</dbReference>
<protein>
    <submittedName>
        <fullName evidence="1">Uncharacterized protein</fullName>
    </submittedName>
</protein>
<keyword evidence="2" id="KW-1185">Reference proteome</keyword>
<dbReference type="Proteomes" id="UP000279799">
    <property type="component" value="Chromosome"/>
</dbReference>
<sequence>MKKYLLVLLMILTLNACSLGYGGGWGVAGGSNTTPALNVGLNFGTNFDL</sequence>
<proteinExistence type="predicted"/>
<reference evidence="1 2" key="1">
    <citation type="submission" date="2018-12" db="EMBL/GenBank/DDBJ databases">
        <authorList>
            <consortium name="Pathogen Informatics"/>
        </authorList>
    </citation>
    <scope>NUCLEOTIDE SEQUENCE [LARGE SCALE GENOMIC DNA]</scope>
    <source>
        <strain evidence="1 2">NCTC12871</strain>
    </source>
</reference>
<evidence type="ECO:0000313" key="1">
    <source>
        <dbReference type="EMBL" id="VEJ09164.1"/>
    </source>
</evidence>
<gene>
    <name evidence="1" type="ORF">NCTC12871_00601</name>
</gene>